<proteinExistence type="predicted"/>
<dbReference type="RefSeq" id="WP_185762817.1">
    <property type="nucleotide sequence ID" value="NZ_CM017506.1"/>
</dbReference>
<dbReference type="AlphaFoldDB" id="A0A553SQI0"/>
<accession>A0A553SQI0</accession>
<dbReference type="Proteomes" id="UP000319837">
    <property type="component" value="Plasmid unnamed2"/>
</dbReference>
<geneLocation type="plasmid" evidence="1">
    <name>unnamed2</name>
</geneLocation>
<comment type="caution">
    <text evidence="1">The sequence shown here is derived from an EMBL/GenBank/DDBJ whole genome shotgun (WGS) entry which is preliminary data.</text>
</comment>
<protein>
    <submittedName>
        <fullName evidence="1">Uncharacterized protein</fullName>
    </submittedName>
</protein>
<reference evidence="1" key="1">
    <citation type="submission" date="2018-10" db="EMBL/GenBank/DDBJ databases">
        <title>FDA dAtabase for Regulatory Grade micrObial Sequences (FDA-ARGOS): Supporting development and validation of Infectious Disease Dx tests.</title>
        <authorList>
            <person name="Minogue T."/>
            <person name="Wolcott M."/>
            <person name="Wasieloski L."/>
            <person name="Aguilar W."/>
            <person name="Moore D."/>
            <person name="Tallon L.J."/>
            <person name="Sadzewicz L."/>
            <person name="Sengamalay N."/>
            <person name="Ott S."/>
            <person name="Godinez A."/>
            <person name="Nagaraj S."/>
            <person name="Vavikolanu K."/>
            <person name="Vyas G."/>
            <person name="Nadendla S."/>
            <person name="Aluvathingal J."/>
            <person name="Sichtig H."/>
        </authorList>
    </citation>
    <scope>NUCLEOTIDE SEQUENCE</scope>
    <source>
        <strain evidence="1">FDAARGOS_343</strain>
        <plasmid evidence="1">unnamed2</plasmid>
    </source>
</reference>
<name>A0A553SQI0_NIACI</name>
<gene>
    <name evidence="1" type="ORF">CEQ21_07670</name>
</gene>
<sequence>MNLVFRLAIEKKKLKRHQLVVIKAQKKEFRFTIGELIQLIDRKIGYEKEFINQTIMIMLLLDYDIWEILIFLAKTHIMENSNY</sequence>
<organism evidence="1">
    <name type="scientific">Niallia circulans</name>
    <name type="common">Bacillus circulans</name>
    <dbReference type="NCBI Taxonomy" id="1397"/>
    <lineage>
        <taxon>Bacteria</taxon>
        <taxon>Bacillati</taxon>
        <taxon>Bacillota</taxon>
        <taxon>Bacilli</taxon>
        <taxon>Bacillales</taxon>
        <taxon>Bacillaceae</taxon>
        <taxon>Niallia</taxon>
    </lineage>
</organism>
<evidence type="ECO:0000313" key="1">
    <source>
        <dbReference type="EMBL" id="TRZ39237.1"/>
    </source>
</evidence>
<dbReference type="EMBL" id="RIBP01000003">
    <property type="protein sequence ID" value="TRZ39237.1"/>
    <property type="molecule type" value="Genomic_DNA"/>
</dbReference>
<keyword evidence="1" id="KW-0614">Plasmid</keyword>